<dbReference type="SUPFAM" id="SSF53062">
    <property type="entry name" value="PTS system fructose IIA component-like"/>
    <property type="match status" value="1"/>
</dbReference>
<dbReference type="InterPro" id="IPR004701">
    <property type="entry name" value="PTS_EIIA_man-typ"/>
</dbReference>
<gene>
    <name evidence="3" type="ORF">HMPREF1476_02297</name>
</gene>
<dbReference type="InterPro" id="IPR051471">
    <property type="entry name" value="Bacterial_PTS_sugar_comp"/>
</dbReference>
<dbReference type="PANTHER" id="PTHR33799:SF1">
    <property type="entry name" value="PTS SYSTEM MANNOSE-SPECIFIC EIIAB COMPONENT-RELATED"/>
    <property type="match status" value="1"/>
</dbReference>
<comment type="caution">
    <text evidence="3">The sequence shown here is derived from an EMBL/GenBank/DDBJ whole genome shotgun (WGS) entry which is preliminary data.</text>
</comment>
<organism evidence="3 4">
    <name type="scientific">Sutterella wadsworthensis HGA0223</name>
    <dbReference type="NCBI Taxonomy" id="1203554"/>
    <lineage>
        <taxon>Bacteria</taxon>
        <taxon>Pseudomonadati</taxon>
        <taxon>Pseudomonadota</taxon>
        <taxon>Betaproteobacteria</taxon>
        <taxon>Burkholderiales</taxon>
        <taxon>Sutterellaceae</taxon>
        <taxon>Sutterella</taxon>
    </lineage>
</organism>
<dbReference type="AlphaFoldDB" id="S3BAB4"/>
<dbReference type="PATRIC" id="fig|1203554.3.peg.2380"/>
<dbReference type="GO" id="GO:0016740">
    <property type="term" value="F:transferase activity"/>
    <property type="evidence" value="ECO:0007669"/>
    <property type="project" value="UniProtKB-KW"/>
</dbReference>
<dbReference type="PROSITE" id="PS51096">
    <property type="entry name" value="PTS_EIIA_TYPE_4"/>
    <property type="match status" value="1"/>
</dbReference>
<dbReference type="GO" id="GO:0016020">
    <property type="term" value="C:membrane"/>
    <property type="evidence" value="ECO:0007669"/>
    <property type="project" value="InterPro"/>
</dbReference>
<evidence type="ECO:0000313" key="3">
    <source>
        <dbReference type="EMBL" id="EPD97461.1"/>
    </source>
</evidence>
<evidence type="ECO:0000313" key="4">
    <source>
        <dbReference type="Proteomes" id="UP000014400"/>
    </source>
</evidence>
<dbReference type="EMBL" id="ATCF01000038">
    <property type="protein sequence ID" value="EPD97461.1"/>
    <property type="molecule type" value="Genomic_DNA"/>
</dbReference>
<dbReference type="PANTHER" id="PTHR33799">
    <property type="entry name" value="PTS PERMEASE-RELATED-RELATED"/>
    <property type="match status" value="1"/>
</dbReference>
<proteinExistence type="predicted"/>
<dbReference type="eggNOG" id="COG2893">
    <property type="taxonomic scope" value="Bacteria"/>
</dbReference>
<dbReference type="STRING" id="1203554.HMPREF1476_02297"/>
<dbReference type="RefSeq" id="WP_016475285.1">
    <property type="nucleotide sequence ID" value="NZ_KE150482.1"/>
</dbReference>
<feature type="domain" description="PTS EIIA type-4" evidence="2">
    <location>
        <begin position="2"/>
        <end position="131"/>
    </location>
</feature>
<evidence type="ECO:0000259" key="2">
    <source>
        <dbReference type="PROSITE" id="PS51096"/>
    </source>
</evidence>
<reference evidence="3 4" key="1">
    <citation type="submission" date="2013-04" db="EMBL/GenBank/DDBJ databases">
        <title>The Genome Sequence of Sutterella wadsworthensis HGA0223.</title>
        <authorList>
            <consortium name="The Broad Institute Genomics Platform"/>
            <person name="Earl A."/>
            <person name="Ward D."/>
            <person name="Feldgarden M."/>
            <person name="Gevers D."/>
            <person name="Schmidt T.M."/>
            <person name="Dover J."/>
            <person name="Dai D."/>
            <person name="Walker B."/>
            <person name="Young S."/>
            <person name="Zeng Q."/>
            <person name="Gargeya S."/>
            <person name="Fitzgerald M."/>
            <person name="Haas B."/>
            <person name="Abouelleil A."/>
            <person name="Allen A.W."/>
            <person name="Alvarado L."/>
            <person name="Arachchi H.M."/>
            <person name="Berlin A.M."/>
            <person name="Chapman S.B."/>
            <person name="Gainer-Dewar J."/>
            <person name="Goldberg J."/>
            <person name="Griggs A."/>
            <person name="Gujja S."/>
            <person name="Hansen M."/>
            <person name="Howarth C."/>
            <person name="Imamovic A."/>
            <person name="Ireland A."/>
            <person name="Larimer J."/>
            <person name="McCowan C."/>
            <person name="Murphy C."/>
            <person name="Pearson M."/>
            <person name="Poon T.W."/>
            <person name="Priest M."/>
            <person name="Roberts A."/>
            <person name="Saif S."/>
            <person name="Shea T."/>
            <person name="Sisk P."/>
            <person name="Sykes S."/>
            <person name="Wortman J."/>
            <person name="Nusbaum C."/>
            <person name="Birren B."/>
        </authorList>
    </citation>
    <scope>NUCLEOTIDE SEQUENCE [LARGE SCALE GENOMIC DNA]</scope>
    <source>
        <strain evidence="3 4">HGA0223</strain>
    </source>
</reference>
<dbReference type="Pfam" id="PF03610">
    <property type="entry name" value="EIIA-man"/>
    <property type="match status" value="1"/>
</dbReference>
<keyword evidence="4" id="KW-1185">Reference proteome</keyword>
<dbReference type="InterPro" id="IPR036662">
    <property type="entry name" value="PTS_EIIA_man-typ_sf"/>
</dbReference>
<name>S3BAB4_9BURK</name>
<keyword evidence="1" id="KW-0808">Transferase</keyword>
<accession>S3BAB4</accession>
<dbReference type="Gene3D" id="3.40.50.510">
    <property type="entry name" value="Phosphotransferase system, mannose-type IIA component"/>
    <property type="match status" value="1"/>
</dbReference>
<dbReference type="HOGENOM" id="CLU_123235_0_0_4"/>
<protein>
    <recommendedName>
        <fullName evidence="2">PTS EIIA type-4 domain-containing protein</fullName>
    </recommendedName>
</protein>
<dbReference type="Proteomes" id="UP000014400">
    <property type="component" value="Unassembled WGS sequence"/>
</dbReference>
<dbReference type="GO" id="GO:0009401">
    <property type="term" value="P:phosphoenolpyruvate-dependent sugar phosphotransferase system"/>
    <property type="evidence" value="ECO:0007669"/>
    <property type="project" value="InterPro"/>
</dbReference>
<sequence length="141" mass="14691">MTVGICIIAHAPLASALKTCAMHIYSMTGDTAAERIEAYDVPSTVDTEAGLIEVQQRTRRLLEESHEGVLVFTDILGATPANIAHRLLDDPRICVISGANLPAIIAALNAPADAPVSQVMTLAEAAARAGLSSQSGRSDNA</sequence>
<evidence type="ECO:0000256" key="1">
    <source>
        <dbReference type="ARBA" id="ARBA00022679"/>
    </source>
</evidence>